<comment type="caution">
    <text evidence="1">The sequence shown here is derived from an EMBL/GenBank/DDBJ whole genome shotgun (WGS) entry which is preliminary data.</text>
</comment>
<evidence type="ECO:0000313" key="2">
    <source>
        <dbReference type="Proteomes" id="UP000886595"/>
    </source>
</evidence>
<reference evidence="1 2" key="1">
    <citation type="submission" date="2020-02" db="EMBL/GenBank/DDBJ databases">
        <authorList>
            <person name="Ma Q."/>
            <person name="Huang Y."/>
            <person name="Song X."/>
            <person name="Pei D."/>
        </authorList>
    </citation>
    <scope>NUCLEOTIDE SEQUENCE [LARGE SCALE GENOMIC DNA]</scope>
    <source>
        <strain evidence="1">Sxm20200214</strain>
        <tissue evidence="1">Leaf</tissue>
    </source>
</reference>
<evidence type="ECO:0000313" key="1">
    <source>
        <dbReference type="EMBL" id="KAG2243825.1"/>
    </source>
</evidence>
<dbReference type="AlphaFoldDB" id="A0A8X7TJ22"/>
<dbReference type="Proteomes" id="UP000886595">
    <property type="component" value="Unassembled WGS sequence"/>
</dbReference>
<protein>
    <submittedName>
        <fullName evidence="1">Uncharacterized protein</fullName>
    </submittedName>
</protein>
<name>A0A8X7TJ22_BRACI</name>
<keyword evidence="2" id="KW-1185">Reference proteome</keyword>
<dbReference type="EMBL" id="JAAMPC010000144">
    <property type="protein sequence ID" value="KAG2243825.1"/>
    <property type="molecule type" value="Genomic_DNA"/>
</dbReference>
<sequence length="91" mass="10129">MEVDIICKPKNKMILSEELLLVELSINERSELTIICAGMNAADVADQVLRQVDKLVRDNNHAGVHEILSVRGEDESVDGEFLQSVYAFSLV</sequence>
<organism evidence="1 2">
    <name type="scientific">Brassica carinata</name>
    <name type="common">Ethiopian mustard</name>
    <name type="synonym">Abyssinian cabbage</name>
    <dbReference type="NCBI Taxonomy" id="52824"/>
    <lineage>
        <taxon>Eukaryota</taxon>
        <taxon>Viridiplantae</taxon>
        <taxon>Streptophyta</taxon>
        <taxon>Embryophyta</taxon>
        <taxon>Tracheophyta</taxon>
        <taxon>Spermatophyta</taxon>
        <taxon>Magnoliopsida</taxon>
        <taxon>eudicotyledons</taxon>
        <taxon>Gunneridae</taxon>
        <taxon>Pentapetalae</taxon>
        <taxon>rosids</taxon>
        <taxon>malvids</taxon>
        <taxon>Brassicales</taxon>
        <taxon>Brassicaceae</taxon>
        <taxon>Brassiceae</taxon>
        <taxon>Brassica</taxon>
    </lineage>
</organism>
<gene>
    <name evidence="1" type="ORF">Bca52824_094340</name>
</gene>
<accession>A0A8X7TJ22</accession>
<proteinExistence type="predicted"/>